<evidence type="ECO:0000256" key="1">
    <source>
        <dbReference type="SAM" id="MobiDB-lite"/>
    </source>
</evidence>
<feature type="region of interest" description="Disordered" evidence="1">
    <location>
        <begin position="32"/>
        <end position="119"/>
    </location>
</feature>
<feature type="domain" description="Calcium/calmodulin-dependent protein kinase II association-domain" evidence="3">
    <location>
        <begin position="145"/>
        <end position="276"/>
    </location>
</feature>
<dbReference type="InterPro" id="IPR013543">
    <property type="entry name" value="Ca/CaM-dep_prot_kinase-assoc"/>
</dbReference>
<keyword evidence="2" id="KW-0812">Transmembrane</keyword>
<dbReference type="InterPro" id="IPR032710">
    <property type="entry name" value="NTF2-like_dom_sf"/>
</dbReference>
<dbReference type="SUPFAM" id="SSF54427">
    <property type="entry name" value="NTF2-like"/>
    <property type="match status" value="1"/>
</dbReference>
<keyword evidence="2" id="KW-0472">Membrane</keyword>
<dbReference type="Gene3D" id="3.10.450.50">
    <property type="match status" value="1"/>
</dbReference>
<sequence length="286" mass="31284">MSQWDETMLQILAVILIVGGFLYVTRPLNQRRGRARRRGLSPSPGPSPSRSRSPSFFDLPPPPPPEPCPTDSDQCRNLLNKKEAGGPPSTIKESSESSQTIDDNDSEKGGGQLKHENTVVRADGVVTSSSSTMAASKNTSALSAQKQEIVRVTQQLLDTISSKDFDAYSRLCDTGMTCFEPEALGNLIEGVEFHRFYFDAGSASAVAARKNQVHTTMLNPNVHIVGDDGACIAYVKLTQYFDKNGEGHTRQSQETRVWSKKTGRWICLHVHRSAQPGPSGHAHSDF</sequence>
<dbReference type="EMBL" id="CAJGYM010000058">
    <property type="protein sequence ID" value="CAD6195680.1"/>
    <property type="molecule type" value="Genomic_DNA"/>
</dbReference>
<dbReference type="Pfam" id="PF08332">
    <property type="entry name" value="CaMKII_AD"/>
    <property type="match status" value="1"/>
</dbReference>
<evidence type="ECO:0000256" key="2">
    <source>
        <dbReference type="SAM" id="Phobius"/>
    </source>
</evidence>
<dbReference type="GO" id="GO:0004683">
    <property type="term" value="F:calcium/calmodulin-dependent protein kinase activity"/>
    <property type="evidence" value="ECO:0007669"/>
    <property type="project" value="InterPro"/>
</dbReference>
<proteinExistence type="predicted"/>
<feature type="compositionally biased region" description="Low complexity" evidence="1">
    <location>
        <begin position="48"/>
        <end position="58"/>
    </location>
</feature>
<dbReference type="OrthoDB" id="336747at2759"/>
<feature type="transmembrane region" description="Helical" evidence="2">
    <location>
        <begin position="7"/>
        <end position="28"/>
    </location>
</feature>
<gene>
    <name evidence="4" type="ORF">CAUJ_LOCUS11599</name>
</gene>
<protein>
    <recommendedName>
        <fullName evidence="3">Calcium/calmodulin-dependent protein kinase II association-domain domain-containing protein</fullName>
    </recommendedName>
</protein>
<dbReference type="FunFam" id="3.10.450.50:FF:000009">
    <property type="entry name" value="Calcium/calmodulin-dependent protein kinase type II"/>
    <property type="match status" value="1"/>
</dbReference>
<dbReference type="GO" id="GO:0005516">
    <property type="term" value="F:calmodulin binding"/>
    <property type="evidence" value="ECO:0007669"/>
    <property type="project" value="InterPro"/>
</dbReference>
<feature type="compositionally biased region" description="Pro residues" evidence="1">
    <location>
        <begin position="59"/>
        <end position="68"/>
    </location>
</feature>
<evidence type="ECO:0000313" key="5">
    <source>
        <dbReference type="Proteomes" id="UP000835052"/>
    </source>
</evidence>
<comment type="caution">
    <text evidence="4">The sequence shown here is derived from an EMBL/GenBank/DDBJ whole genome shotgun (WGS) entry which is preliminary data.</text>
</comment>
<keyword evidence="5" id="KW-1185">Reference proteome</keyword>
<keyword evidence="2" id="KW-1133">Transmembrane helix</keyword>
<evidence type="ECO:0000313" key="4">
    <source>
        <dbReference type="EMBL" id="CAD6195680.1"/>
    </source>
</evidence>
<organism evidence="4 5">
    <name type="scientific">Caenorhabditis auriculariae</name>
    <dbReference type="NCBI Taxonomy" id="2777116"/>
    <lineage>
        <taxon>Eukaryota</taxon>
        <taxon>Metazoa</taxon>
        <taxon>Ecdysozoa</taxon>
        <taxon>Nematoda</taxon>
        <taxon>Chromadorea</taxon>
        <taxon>Rhabditida</taxon>
        <taxon>Rhabditina</taxon>
        <taxon>Rhabditomorpha</taxon>
        <taxon>Rhabditoidea</taxon>
        <taxon>Rhabditidae</taxon>
        <taxon>Peloderinae</taxon>
        <taxon>Caenorhabditis</taxon>
    </lineage>
</organism>
<accession>A0A8S1HRK4</accession>
<dbReference type="Proteomes" id="UP000835052">
    <property type="component" value="Unassembled WGS sequence"/>
</dbReference>
<reference evidence="4" key="1">
    <citation type="submission" date="2020-10" db="EMBL/GenBank/DDBJ databases">
        <authorList>
            <person name="Kikuchi T."/>
        </authorList>
    </citation>
    <scope>NUCLEOTIDE SEQUENCE</scope>
    <source>
        <strain evidence="4">NKZ352</strain>
    </source>
</reference>
<name>A0A8S1HRK4_9PELO</name>
<dbReference type="AlphaFoldDB" id="A0A8S1HRK4"/>
<evidence type="ECO:0000259" key="3">
    <source>
        <dbReference type="Pfam" id="PF08332"/>
    </source>
</evidence>